<dbReference type="STRING" id="361183.AMC99_00800"/>
<evidence type="ECO:0000313" key="5">
    <source>
        <dbReference type="Proteomes" id="UP000057938"/>
    </source>
</evidence>
<dbReference type="InterPro" id="IPR015590">
    <property type="entry name" value="Aldehyde_DH_dom"/>
</dbReference>
<dbReference type="EC" id="1.2.1.26" evidence="4"/>
<evidence type="ECO:0000256" key="2">
    <source>
        <dbReference type="ARBA" id="ARBA00023002"/>
    </source>
</evidence>
<name>A0A0M4M3C8_9SPHN</name>
<comment type="similarity">
    <text evidence="1">Belongs to the aldehyde dehydrogenase family.</text>
</comment>
<sequence>MLSQLAFGLTTAKYTQQFYGHESQEFRMSSYPALKMLINGEWIASGGEGSMDVINPATEAVLGQCPKASKEQLDAALAAADEGFRVWSAKPAAERCAILRRATALIRERKEEIARVITAEMGKPVSQALGEVASAAEVIDFQAEEAKRAGGRMIPPRSPQILSQQVHHVPVGPCVLLTPWNFPINLPARKLGGALAAGCSAILKPAENTPAAAQMLVEALVDAGVPNGVVNLVHGDPGMISEHLIKSDVTRKVSFTGSTAVGKMLGALAAQGMKRFTPELGGHAPVIVSENADFAHAVATCATVKFRNAGQVCVSPTRFLVARSMYDKFVAEFTDRVRQIRVGDAGVDDTVDMGPLAHARRVPAMDYILEDLGGNRGEVVTGGKRIEGKGYFYEPTVVAGPAADSRLMNEEPFGPVAGIVPFDDLEEAVSIANSLRYGLAAYAFTGSQDESYYLGKSLRAGMVAINHLIVASPESPFGGVGDSGFGSEGGVEGYLGYTDTKFVTVAKSR</sequence>
<keyword evidence="5" id="KW-1185">Reference proteome</keyword>
<dbReference type="Pfam" id="PF00171">
    <property type="entry name" value="Aldedh"/>
    <property type="match status" value="1"/>
</dbReference>
<dbReference type="FunFam" id="3.40.605.10:FF:000007">
    <property type="entry name" value="NAD/NADP-dependent betaine aldehyde dehydrogenase"/>
    <property type="match status" value="1"/>
</dbReference>
<organism evidence="4 5">
    <name type="scientific">Altererythrobacter epoxidivorans</name>
    <dbReference type="NCBI Taxonomy" id="361183"/>
    <lineage>
        <taxon>Bacteria</taxon>
        <taxon>Pseudomonadati</taxon>
        <taxon>Pseudomonadota</taxon>
        <taxon>Alphaproteobacteria</taxon>
        <taxon>Sphingomonadales</taxon>
        <taxon>Erythrobacteraceae</taxon>
        <taxon>Altererythrobacter</taxon>
    </lineage>
</organism>
<gene>
    <name evidence="4" type="ORF">AMC99_00800</name>
</gene>
<dbReference type="InterPro" id="IPR016163">
    <property type="entry name" value="Ald_DH_C"/>
</dbReference>
<keyword evidence="2 4" id="KW-0560">Oxidoreductase</keyword>
<dbReference type="PANTHER" id="PTHR43353:SF5">
    <property type="entry name" value="SUCCINATE-SEMIALDEHYDE DEHYDROGENASE, MITOCHONDRIAL"/>
    <property type="match status" value="1"/>
</dbReference>
<reference evidence="4 5" key="1">
    <citation type="submission" date="2015-09" db="EMBL/GenBank/DDBJ databases">
        <title>Complete genome sequence of a benzo[a]pyrene-degrading bacterium Altererythrobacter epoxidivorans CGMCC 1.7731T.</title>
        <authorList>
            <person name="Li Z."/>
            <person name="Cheng H."/>
            <person name="Huo Y."/>
            <person name="Xu X."/>
        </authorList>
    </citation>
    <scope>NUCLEOTIDE SEQUENCE [LARGE SCALE GENOMIC DNA]</scope>
    <source>
        <strain evidence="4 5">CGMCC 1.7731</strain>
    </source>
</reference>
<dbReference type="GO" id="GO:0047533">
    <property type="term" value="F:2,5-dioxovalerate dehydrogenase (NADP+) activity"/>
    <property type="evidence" value="ECO:0007669"/>
    <property type="project" value="UniProtKB-EC"/>
</dbReference>
<dbReference type="KEGG" id="aep:AMC99_00800"/>
<dbReference type="InterPro" id="IPR050740">
    <property type="entry name" value="Aldehyde_DH_Superfamily"/>
</dbReference>
<dbReference type="Gene3D" id="3.40.309.10">
    <property type="entry name" value="Aldehyde Dehydrogenase, Chain A, domain 2"/>
    <property type="match status" value="1"/>
</dbReference>
<proteinExistence type="inferred from homology"/>
<accession>A0A0M4M3C8</accession>
<dbReference type="InterPro" id="IPR016162">
    <property type="entry name" value="Ald_DH_N"/>
</dbReference>
<feature type="domain" description="Aldehyde dehydrogenase" evidence="3">
    <location>
        <begin position="42"/>
        <end position="503"/>
    </location>
</feature>
<dbReference type="Gene3D" id="3.40.605.10">
    <property type="entry name" value="Aldehyde Dehydrogenase, Chain A, domain 1"/>
    <property type="match status" value="1"/>
</dbReference>
<dbReference type="CDD" id="cd07103">
    <property type="entry name" value="ALDH_F5_SSADH_GabD"/>
    <property type="match status" value="1"/>
</dbReference>
<protein>
    <submittedName>
        <fullName evidence="4">Ketoglutarate semialdehyde dehydrogenase</fullName>
        <ecNumber evidence="4">1.2.1.26</ecNumber>
    </submittedName>
</protein>
<dbReference type="PANTHER" id="PTHR43353">
    <property type="entry name" value="SUCCINATE-SEMIALDEHYDE DEHYDROGENASE, MITOCHONDRIAL"/>
    <property type="match status" value="1"/>
</dbReference>
<dbReference type="EMBL" id="CP012669">
    <property type="protein sequence ID" value="ALE16103.1"/>
    <property type="molecule type" value="Genomic_DNA"/>
</dbReference>
<dbReference type="PATRIC" id="fig|361183.4.peg.782"/>
<evidence type="ECO:0000313" key="4">
    <source>
        <dbReference type="EMBL" id="ALE16103.1"/>
    </source>
</evidence>
<dbReference type="SUPFAM" id="SSF53720">
    <property type="entry name" value="ALDH-like"/>
    <property type="match status" value="1"/>
</dbReference>
<evidence type="ECO:0000259" key="3">
    <source>
        <dbReference type="Pfam" id="PF00171"/>
    </source>
</evidence>
<dbReference type="AlphaFoldDB" id="A0A0M4M3C8"/>
<dbReference type="InterPro" id="IPR016161">
    <property type="entry name" value="Ald_DH/histidinol_DH"/>
</dbReference>
<evidence type="ECO:0000256" key="1">
    <source>
        <dbReference type="ARBA" id="ARBA00009986"/>
    </source>
</evidence>
<dbReference type="Proteomes" id="UP000057938">
    <property type="component" value="Chromosome"/>
</dbReference>